<evidence type="ECO:0000259" key="1">
    <source>
        <dbReference type="PROSITE" id="PS50042"/>
    </source>
</evidence>
<comment type="caution">
    <text evidence="2">The sequence shown here is derived from an EMBL/GenBank/DDBJ whole genome shotgun (WGS) entry which is preliminary data.</text>
</comment>
<name>A0ABW2CRV6_9ACTN</name>
<dbReference type="InterPro" id="IPR014710">
    <property type="entry name" value="RmlC-like_jellyroll"/>
</dbReference>
<evidence type="ECO:0000313" key="3">
    <source>
        <dbReference type="Proteomes" id="UP001596380"/>
    </source>
</evidence>
<accession>A0ABW2CRV6</accession>
<protein>
    <submittedName>
        <fullName evidence="2">Cyclic nucleotide-binding domain-containing protein</fullName>
    </submittedName>
</protein>
<dbReference type="InterPro" id="IPR000595">
    <property type="entry name" value="cNMP-bd_dom"/>
</dbReference>
<proteinExistence type="predicted"/>
<dbReference type="Proteomes" id="UP001596380">
    <property type="component" value="Unassembled WGS sequence"/>
</dbReference>
<dbReference type="EMBL" id="JBHSXS010000021">
    <property type="protein sequence ID" value="MFC6883721.1"/>
    <property type="molecule type" value="Genomic_DNA"/>
</dbReference>
<feature type="domain" description="Cyclic nucleotide-binding" evidence="1">
    <location>
        <begin position="13"/>
        <end position="141"/>
    </location>
</feature>
<dbReference type="SUPFAM" id="SSF51206">
    <property type="entry name" value="cAMP-binding domain-like"/>
    <property type="match status" value="1"/>
</dbReference>
<dbReference type="SMART" id="SM00100">
    <property type="entry name" value="cNMP"/>
    <property type="match status" value="1"/>
</dbReference>
<dbReference type="Gene3D" id="2.60.120.10">
    <property type="entry name" value="Jelly Rolls"/>
    <property type="match status" value="1"/>
</dbReference>
<organism evidence="2 3">
    <name type="scientific">Actinomadura yumaensis</name>
    <dbReference type="NCBI Taxonomy" id="111807"/>
    <lineage>
        <taxon>Bacteria</taxon>
        <taxon>Bacillati</taxon>
        <taxon>Actinomycetota</taxon>
        <taxon>Actinomycetes</taxon>
        <taxon>Streptosporangiales</taxon>
        <taxon>Thermomonosporaceae</taxon>
        <taxon>Actinomadura</taxon>
    </lineage>
</organism>
<dbReference type="CDD" id="cd00038">
    <property type="entry name" value="CAP_ED"/>
    <property type="match status" value="1"/>
</dbReference>
<reference evidence="3" key="1">
    <citation type="journal article" date="2019" name="Int. J. Syst. Evol. Microbiol.">
        <title>The Global Catalogue of Microorganisms (GCM) 10K type strain sequencing project: providing services to taxonomists for standard genome sequencing and annotation.</title>
        <authorList>
            <consortium name="The Broad Institute Genomics Platform"/>
            <consortium name="The Broad Institute Genome Sequencing Center for Infectious Disease"/>
            <person name="Wu L."/>
            <person name="Ma J."/>
        </authorList>
    </citation>
    <scope>NUCLEOTIDE SEQUENCE [LARGE SCALE GENOMIC DNA]</scope>
    <source>
        <strain evidence="3">JCM 3369</strain>
    </source>
</reference>
<keyword evidence="3" id="KW-1185">Reference proteome</keyword>
<evidence type="ECO:0000313" key="2">
    <source>
        <dbReference type="EMBL" id="MFC6883721.1"/>
    </source>
</evidence>
<dbReference type="RefSeq" id="WP_160826739.1">
    <property type="nucleotide sequence ID" value="NZ_JBHSXE010000001.1"/>
</dbReference>
<sequence length="150" mass="15886">MTSETTPPEPGTFLAALGPAEREELLALGVRERRPAGATLFTENGETTSVLVLLEGWVEADTDEPGGAAREGDAGDALVPALHGPGSLLGELSAVVRGPRSATVRALEPVHTLKVPPEEFEAFLARRPGVSIQIARTWLKRAYIAGIHPY</sequence>
<gene>
    <name evidence="2" type="ORF">ACFQKB_28460</name>
</gene>
<dbReference type="Pfam" id="PF00027">
    <property type="entry name" value="cNMP_binding"/>
    <property type="match status" value="1"/>
</dbReference>
<dbReference type="InterPro" id="IPR018490">
    <property type="entry name" value="cNMP-bd_dom_sf"/>
</dbReference>
<dbReference type="PROSITE" id="PS50042">
    <property type="entry name" value="CNMP_BINDING_3"/>
    <property type="match status" value="1"/>
</dbReference>